<dbReference type="Gene3D" id="3.40.33.10">
    <property type="entry name" value="CAP"/>
    <property type="match status" value="1"/>
</dbReference>
<feature type="region of interest" description="Disordered" evidence="1">
    <location>
        <begin position="50"/>
        <end position="97"/>
    </location>
</feature>
<evidence type="ECO:0000259" key="3">
    <source>
        <dbReference type="SMART" id="SM00198"/>
    </source>
</evidence>
<sequence length="252" mass="28935">MALSATQMSLCFQSYWYMWLTSALSGLLFMGIDIGIAAFFMAKFRKRKPSNYKRPPTVDNRPLSPTEIKTFDDPERNTASRRSRIRGSSAKSDNSGIMDGSDDFAHATCEMINLFRQQYDVPSVELDDQLSEIAQDWANQMAETGKLEHRPLESRNFARQSLGENYLAQYQTELTANKMVRKWMKEGRRYRFGYDGRRDTSNFTQLVWQGTRQIGVGRARSADGNWWYGVVVFDPPGNIPNQYAENVKFPTA</sequence>
<keyword evidence="5" id="KW-1185">Reference proteome</keyword>
<dbReference type="PRINTS" id="PR00837">
    <property type="entry name" value="V5TPXLIKE"/>
</dbReference>
<comment type="caution">
    <text evidence="4">The sequence shown here is derived from an EMBL/GenBank/DDBJ whole genome shotgun (WGS) entry which is preliminary data.</text>
</comment>
<dbReference type="EMBL" id="CAJNOL010000422">
    <property type="protein sequence ID" value="CAF1057735.1"/>
    <property type="molecule type" value="Genomic_DNA"/>
</dbReference>
<evidence type="ECO:0000313" key="4">
    <source>
        <dbReference type="EMBL" id="CAF1057735.1"/>
    </source>
</evidence>
<dbReference type="SMART" id="SM00198">
    <property type="entry name" value="SCP"/>
    <property type="match status" value="1"/>
</dbReference>
<dbReference type="SUPFAM" id="SSF55797">
    <property type="entry name" value="PR-1-like"/>
    <property type="match status" value="1"/>
</dbReference>
<gene>
    <name evidence="4" type="ORF">JXQ802_LOCUS17000</name>
</gene>
<protein>
    <recommendedName>
        <fullName evidence="3">SCP domain-containing protein</fullName>
    </recommendedName>
</protein>
<keyword evidence="2" id="KW-0472">Membrane</keyword>
<organism evidence="4 5">
    <name type="scientific">Rotaria sordida</name>
    <dbReference type="NCBI Taxonomy" id="392033"/>
    <lineage>
        <taxon>Eukaryota</taxon>
        <taxon>Metazoa</taxon>
        <taxon>Spiralia</taxon>
        <taxon>Gnathifera</taxon>
        <taxon>Rotifera</taxon>
        <taxon>Eurotatoria</taxon>
        <taxon>Bdelloidea</taxon>
        <taxon>Philodinida</taxon>
        <taxon>Philodinidae</taxon>
        <taxon>Rotaria</taxon>
    </lineage>
</organism>
<feature type="transmembrane region" description="Helical" evidence="2">
    <location>
        <begin position="16"/>
        <end position="42"/>
    </location>
</feature>
<dbReference type="InterPro" id="IPR001283">
    <property type="entry name" value="CRISP-related"/>
</dbReference>
<accession>A0A814L2P4</accession>
<dbReference type="Proteomes" id="UP000663870">
    <property type="component" value="Unassembled WGS sequence"/>
</dbReference>
<feature type="domain" description="SCP" evidence="3">
    <location>
        <begin position="103"/>
        <end position="241"/>
    </location>
</feature>
<dbReference type="InterPro" id="IPR035940">
    <property type="entry name" value="CAP_sf"/>
</dbReference>
<dbReference type="PANTHER" id="PTHR10334">
    <property type="entry name" value="CYSTEINE-RICH SECRETORY PROTEIN-RELATED"/>
    <property type="match status" value="1"/>
</dbReference>
<evidence type="ECO:0000256" key="1">
    <source>
        <dbReference type="SAM" id="MobiDB-lite"/>
    </source>
</evidence>
<dbReference type="InterPro" id="IPR034113">
    <property type="entry name" value="SCP_GAPR1-like"/>
</dbReference>
<keyword evidence="2" id="KW-0812">Transmembrane</keyword>
<evidence type="ECO:0000256" key="2">
    <source>
        <dbReference type="SAM" id="Phobius"/>
    </source>
</evidence>
<evidence type="ECO:0000313" key="5">
    <source>
        <dbReference type="Proteomes" id="UP000663870"/>
    </source>
</evidence>
<name>A0A814L2P4_9BILA</name>
<reference evidence="4" key="1">
    <citation type="submission" date="2021-02" db="EMBL/GenBank/DDBJ databases">
        <authorList>
            <person name="Nowell W R."/>
        </authorList>
    </citation>
    <scope>NUCLEOTIDE SEQUENCE</scope>
</reference>
<dbReference type="CDD" id="cd05382">
    <property type="entry name" value="CAP_GAPR1-like"/>
    <property type="match status" value="1"/>
</dbReference>
<dbReference type="Pfam" id="PF00188">
    <property type="entry name" value="CAP"/>
    <property type="match status" value="1"/>
</dbReference>
<dbReference type="InterPro" id="IPR014044">
    <property type="entry name" value="CAP_dom"/>
</dbReference>
<feature type="compositionally biased region" description="Basic and acidic residues" evidence="1">
    <location>
        <begin position="69"/>
        <end position="78"/>
    </location>
</feature>
<keyword evidence="2" id="KW-1133">Transmembrane helix</keyword>
<dbReference type="AlphaFoldDB" id="A0A814L2P4"/>
<proteinExistence type="predicted"/>